<dbReference type="EMBL" id="BAAAZU010000003">
    <property type="protein sequence ID" value="GAA3914591.1"/>
    <property type="molecule type" value="Genomic_DNA"/>
</dbReference>
<dbReference type="Proteomes" id="UP001501727">
    <property type="component" value="Unassembled WGS sequence"/>
</dbReference>
<comment type="caution">
    <text evidence="1">The sequence shown here is derived from an EMBL/GenBank/DDBJ whole genome shotgun (WGS) entry which is preliminary data.</text>
</comment>
<name>A0ABP7M5A5_9GAMM</name>
<evidence type="ECO:0000313" key="1">
    <source>
        <dbReference type="EMBL" id="GAA3914591.1"/>
    </source>
</evidence>
<sequence length="75" mass="7818">MLVFRKGGVATGYVRRAMRMSADGLNDLWSGACIAPRFHGAQALSSTSGASLQAWQAGVAGIHRGEGKLTGRSRG</sequence>
<proteinExistence type="predicted"/>
<accession>A0ABP7M5A5</accession>
<organism evidence="1 2">
    <name type="scientific">Luteimonas lutimaris</name>
    <dbReference type="NCBI Taxonomy" id="698645"/>
    <lineage>
        <taxon>Bacteria</taxon>
        <taxon>Pseudomonadati</taxon>
        <taxon>Pseudomonadota</taxon>
        <taxon>Gammaproteobacteria</taxon>
        <taxon>Lysobacterales</taxon>
        <taxon>Lysobacteraceae</taxon>
        <taxon>Luteimonas</taxon>
    </lineage>
</organism>
<reference evidence="2" key="1">
    <citation type="journal article" date="2019" name="Int. J. Syst. Evol. Microbiol.">
        <title>The Global Catalogue of Microorganisms (GCM) 10K type strain sequencing project: providing services to taxonomists for standard genome sequencing and annotation.</title>
        <authorList>
            <consortium name="The Broad Institute Genomics Platform"/>
            <consortium name="The Broad Institute Genome Sequencing Center for Infectious Disease"/>
            <person name="Wu L."/>
            <person name="Ma J."/>
        </authorList>
    </citation>
    <scope>NUCLEOTIDE SEQUENCE [LARGE SCALE GENOMIC DNA]</scope>
    <source>
        <strain evidence="2">JCM 16916</strain>
    </source>
</reference>
<keyword evidence="2" id="KW-1185">Reference proteome</keyword>
<evidence type="ECO:0000313" key="2">
    <source>
        <dbReference type="Proteomes" id="UP001501727"/>
    </source>
</evidence>
<gene>
    <name evidence="1" type="ORF">GCM10022229_04540</name>
</gene>
<protein>
    <submittedName>
        <fullName evidence="1">Uncharacterized protein</fullName>
    </submittedName>
</protein>